<protein>
    <submittedName>
        <fullName evidence="1">Uncharacterized protein</fullName>
    </submittedName>
</protein>
<dbReference type="EMBL" id="MT631649">
    <property type="protein sequence ID" value="QNO56193.1"/>
    <property type="molecule type" value="Genomic_DNA"/>
</dbReference>
<name>A0A7G9Z7F9_9EURY</name>
<reference evidence="1" key="1">
    <citation type="submission" date="2020-06" db="EMBL/GenBank/DDBJ databases">
        <title>Unique genomic features of the anaerobic methanotrophic archaea.</title>
        <authorList>
            <person name="Chadwick G.L."/>
            <person name="Skennerton C.T."/>
            <person name="Laso-Perez R."/>
            <person name="Leu A.O."/>
            <person name="Speth D.R."/>
            <person name="Yu H."/>
            <person name="Morgan-Lang C."/>
            <person name="Hatzenpichler R."/>
            <person name="Goudeau D."/>
            <person name="Malmstrom R."/>
            <person name="Brazelton W.J."/>
            <person name="Woyke T."/>
            <person name="Hallam S.J."/>
            <person name="Tyson G.W."/>
            <person name="Wegener G."/>
            <person name="Boetius A."/>
            <person name="Orphan V."/>
        </authorList>
    </citation>
    <scope>NUCLEOTIDE SEQUENCE</scope>
</reference>
<proteinExistence type="predicted"/>
<sequence>MGQLSNYNDFMLQLSKEAPHLYRASAIVNDSVAAAQTFELRTDELKVIESLRRIEEQAVRVQAKETFHTEFGREMCIKRHFGFAQINIYQNLYNIDT</sequence>
<organism evidence="1">
    <name type="scientific">Candidatus Methanophaga sp. ANME-1 ERB7</name>
    <dbReference type="NCBI Taxonomy" id="2759913"/>
    <lineage>
        <taxon>Archaea</taxon>
        <taxon>Methanobacteriati</taxon>
        <taxon>Methanobacteriota</taxon>
        <taxon>Stenosarchaea group</taxon>
        <taxon>Methanomicrobia</taxon>
        <taxon>Candidatus Methanophagales</taxon>
        <taxon>Candidatus Methanophagaceae</taxon>
        <taxon>Candidatus Methanophaga</taxon>
    </lineage>
</organism>
<evidence type="ECO:0000313" key="1">
    <source>
        <dbReference type="EMBL" id="QNO56193.1"/>
    </source>
</evidence>
<accession>A0A7G9Z7F9</accession>
<dbReference type="AlphaFoldDB" id="A0A7G9Z7F9"/>
<gene>
    <name evidence="1" type="ORF">FDFOPPHA_00018</name>
</gene>